<dbReference type="WBParaSite" id="GPLIN_000403100">
    <property type="protein sequence ID" value="GPLIN_000403100"/>
    <property type="gene ID" value="GPLIN_000403100"/>
</dbReference>
<sequence length="79" mass="8623">CRVSAQNSPGFSLLCFHAGGRAREARGASSRNMEEASEASVGKDVSGERAKRAERVHGMWKGELARDSPFTRHACPRLH</sequence>
<dbReference type="AlphaFoldDB" id="A0A183BTU5"/>
<feature type="compositionally biased region" description="Basic and acidic residues" evidence="1">
    <location>
        <begin position="45"/>
        <end position="54"/>
    </location>
</feature>
<evidence type="ECO:0000256" key="1">
    <source>
        <dbReference type="SAM" id="MobiDB-lite"/>
    </source>
</evidence>
<proteinExistence type="predicted"/>
<dbReference type="Proteomes" id="UP000050741">
    <property type="component" value="Unassembled WGS sequence"/>
</dbReference>
<evidence type="ECO:0000313" key="3">
    <source>
        <dbReference type="WBParaSite" id="GPLIN_000403100"/>
    </source>
</evidence>
<reference evidence="2" key="2">
    <citation type="submission" date="2014-05" db="EMBL/GenBank/DDBJ databases">
        <title>The genome and life-stage specific transcriptomes of Globodera pallida elucidate key aspects of plant parasitism by a cyst nematode.</title>
        <authorList>
            <person name="Cotton J.A."/>
            <person name="Lilley C.J."/>
            <person name="Jones L.M."/>
            <person name="Kikuchi T."/>
            <person name="Reid A.J."/>
            <person name="Thorpe P."/>
            <person name="Tsai I.J."/>
            <person name="Beasley H."/>
            <person name="Blok V."/>
            <person name="Cock P.J.A."/>
            <person name="Van den Akker S.E."/>
            <person name="Holroyd N."/>
            <person name="Hunt M."/>
            <person name="Mantelin S."/>
            <person name="Naghra H."/>
            <person name="Pain A."/>
            <person name="Palomares-Rius J.E."/>
            <person name="Zarowiecki M."/>
            <person name="Berriman M."/>
            <person name="Jones J.T."/>
            <person name="Urwin P.E."/>
        </authorList>
    </citation>
    <scope>NUCLEOTIDE SEQUENCE [LARGE SCALE GENOMIC DNA]</scope>
    <source>
        <strain evidence="2">Lindley</strain>
    </source>
</reference>
<reference evidence="3" key="3">
    <citation type="submission" date="2016-06" db="UniProtKB">
        <authorList>
            <consortium name="WormBaseParasite"/>
        </authorList>
    </citation>
    <scope>IDENTIFICATION</scope>
</reference>
<evidence type="ECO:0000313" key="2">
    <source>
        <dbReference type="Proteomes" id="UP000050741"/>
    </source>
</evidence>
<reference evidence="2" key="1">
    <citation type="submission" date="2013-12" db="EMBL/GenBank/DDBJ databases">
        <authorList>
            <person name="Aslett M."/>
        </authorList>
    </citation>
    <scope>NUCLEOTIDE SEQUENCE [LARGE SCALE GENOMIC DNA]</scope>
    <source>
        <strain evidence="2">Lindley</strain>
    </source>
</reference>
<keyword evidence="2" id="KW-1185">Reference proteome</keyword>
<protein>
    <submittedName>
        <fullName evidence="3">Integron gene cassette protein</fullName>
    </submittedName>
</protein>
<feature type="region of interest" description="Disordered" evidence="1">
    <location>
        <begin position="24"/>
        <end position="54"/>
    </location>
</feature>
<organism evidence="2 3">
    <name type="scientific">Globodera pallida</name>
    <name type="common">Potato cyst nematode worm</name>
    <name type="synonym">Heterodera pallida</name>
    <dbReference type="NCBI Taxonomy" id="36090"/>
    <lineage>
        <taxon>Eukaryota</taxon>
        <taxon>Metazoa</taxon>
        <taxon>Ecdysozoa</taxon>
        <taxon>Nematoda</taxon>
        <taxon>Chromadorea</taxon>
        <taxon>Rhabditida</taxon>
        <taxon>Tylenchina</taxon>
        <taxon>Tylenchomorpha</taxon>
        <taxon>Tylenchoidea</taxon>
        <taxon>Heteroderidae</taxon>
        <taxon>Heteroderinae</taxon>
        <taxon>Globodera</taxon>
    </lineage>
</organism>
<accession>A0A183BTU5</accession>
<name>A0A183BTU5_GLOPA</name>